<dbReference type="Proteomes" id="UP001329430">
    <property type="component" value="Chromosome 1"/>
</dbReference>
<dbReference type="InterPro" id="IPR028889">
    <property type="entry name" value="USP"/>
</dbReference>
<evidence type="ECO:0000313" key="4">
    <source>
        <dbReference type="Proteomes" id="UP001329430"/>
    </source>
</evidence>
<proteinExistence type="predicted"/>
<feature type="region of interest" description="Disordered" evidence="1">
    <location>
        <begin position="825"/>
        <end position="860"/>
    </location>
</feature>
<evidence type="ECO:0000259" key="2">
    <source>
        <dbReference type="PROSITE" id="PS50235"/>
    </source>
</evidence>
<evidence type="ECO:0000256" key="1">
    <source>
        <dbReference type="SAM" id="MobiDB-lite"/>
    </source>
</evidence>
<name>A0AAN7VUK7_9COLE</name>
<reference evidence="3 4" key="1">
    <citation type="journal article" date="2024" name="Insects">
        <title>An Improved Chromosome-Level Genome Assembly of the Firefly Pyrocoelia pectoralis.</title>
        <authorList>
            <person name="Fu X."/>
            <person name="Meyer-Rochow V.B."/>
            <person name="Ballantyne L."/>
            <person name="Zhu X."/>
        </authorList>
    </citation>
    <scope>NUCLEOTIDE SEQUENCE [LARGE SCALE GENOMIC DNA]</scope>
    <source>
        <strain evidence="3">XCY_ONT2</strain>
    </source>
</reference>
<organism evidence="3 4">
    <name type="scientific">Pyrocoelia pectoralis</name>
    <dbReference type="NCBI Taxonomy" id="417401"/>
    <lineage>
        <taxon>Eukaryota</taxon>
        <taxon>Metazoa</taxon>
        <taxon>Ecdysozoa</taxon>
        <taxon>Arthropoda</taxon>
        <taxon>Hexapoda</taxon>
        <taxon>Insecta</taxon>
        <taxon>Pterygota</taxon>
        <taxon>Neoptera</taxon>
        <taxon>Endopterygota</taxon>
        <taxon>Coleoptera</taxon>
        <taxon>Polyphaga</taxon>
        <taxon>Elateriformia</taxon>
        <taxon>Elateroidea</taxon>
        <taxon>Lampyridae</taxon>
        <taxon>Lampyrinae</taxon>
        <taxon>Pyrocoelia</taxon>
    </lineage>
</organism>
<dbReference type="AlphaFoldDB" id="A0AAN7VUK7"/>
<feature type="compositionally biased region" description="Polar residues" evidence="1">
    <location>
        <begin position="837"/>
        <end position="854"/>
    </location>
</feature>
<gene>
    <name evidence="3" type="ORF">RI129_000587</name>
</gene>
<protein>
    <recommendedName>
        <fullName evidence="2">USP domain-containing protein</fullName>
    </recommendedName>
</protein>
<comment type="caution">
    <text evidence="3">The sequence shown here is derived from an EMBL/GenBank/DDBJ whole genome shotgun (WGS) entry which is preliminary data.</text>
</comment>
<feature type="domain" description="USP" evidence="2">
    <location>
        <begin position="902"/>
        <end position="1167"/>
    </location>
</feature>
<sequence length="1170" mass="130485">MSRVGRPRKLDYEWIKGIVVLEKDQLVTKNSLVSKSYKIWETVGRKVNMTATSLYAHVANNKGGIKDELIEKPNNASMTSVDGESFSSNEKSINVSIDETEVDLYLSQVEFKNLLETRTYTRKEAKRCDMSHRSYQVFAKDRWQTLMIQRLYEKGIKCGFQFQTHKIYPTSDTASFQAKCICGSSLRGQILTLKTEVVRVTCFITKGTTGELCGKRQLRGEIRREVAEHLIQTGQGGAAYRVEQAGHCMKLGDRREPAFLPPRTVLNQAKSELVMKEVVHPDAVQALRILQTQKLKCTLQNIGAYPFFVHYFDNSQLNSYRSYATKVDHPTIVVDATGGCVKKVEGPDKSKSQHIFLYECVVNTGTGEEYSQFPVTQMLSARQATNNIIFWLLEWKKFVPPPHEAVSDSCKALSLALINVFTRCKTIIEYCNSCMNGPLPDCYVRIDVAHTMKIYSEFLKNKHQSIRNLYLGAVGLLIMAESLKEAERILRLLLTVCRSEYQGPGTICSDAKQQMKALLIKDPGAEPLLTGNEDVDNVLRSTRQANFDAFEDLDDIAVESSCYEWARAIDDEVKATLDLEGEDANAHMDTELADKIVKHCATIVMWSCVVTDKFGFGRKPASSAPVESEFGNLKNRVFKGRLPMRADLFVERHADYIQNRGKLISVHEDLEPEIHQNLMSGTQSNGKVRQHKLILCTFECTSDAKNGYLFQDQPINGCRACRDGNPPGGAHKCVICGKAVHLIDGCSSGLPGEEEGHGETRICAGCSKMGPRAVSEILGSREVENWGGFGEEAAPALITATSSALEFDKEFNLHPADDWIEDPTARADESTEEPVTVQATGSPVTVQATGSFQDSADEPPEKRARYVKGRFNEQNFVLHSKLKNLPCIQNGNLLGRMPVAIAGQKYTVRNTCAFDSLFQLAFIANKEEPFLPKVSCDIFLEMVTDVNNKGITLKIYKNRARLLMNDPSSTVREISESDFHVLATSNIGDLAERLFANVPSMVMTKTCSAGCTSFDVECSVLTMTSEMNIAQIDAEISAVILQKCQEEPCKFNECGGKVSTQVSNIGPMILLDITPGSYTIKKVKLKDLPKTITVSTGNNEYSLAGVVHYDAPRYARKLSENDIGHYKTYSRMPNGAWYESDDVKQKVIRVNYKTVIVPSIILFKSRKQTI</sequence>
<dbReference type="EMBL" id="JAVRBK010000001">
    <property type="protein sequence ID" value="KAK5649558.1"/>
    <property type="molecule type" value="Genomic_DNA"/>
</dbReference>
<keyword evidence="4" id="KW-1185">Reference proteome</keyword>
<dbReference type="PROSITE" id="PS50235">
    <property type="entry name" value="USP_3"/>
    <property type="match status" value="1"/>
</dbReference>
<evidence type="ECO:0000313" key="3">
    <source>
        <dbReference type="EMBL" id="KAK5649558.1"/>
    </source>
</evidence>
<accession>A0AAN7VUK7</accession>